<sequence length="118" mass="12454">MSEAIAGLRGELLRAWGASVESGLRFKPSPVELTLEVAITSDKTAHAGVKWWLLEAGGEVTRGLSATHTIKMTLDPVLFDDAGQPVEFLVSDSDEDDDTVGTSESTGGSRAPNLADPE</sequence>
<keyword evidence="4" id="KW-1185">Reference proteome</keyword>
<dbReference type="Pfam" id="PF19631">
    <property type="entry name" value="Trypco2"/>
    <property type="match status" value="1"/>
</dbReference>
<organism evidence="3 4">
    <name type="scientific">Georgenia halotolerans</name>
    <dbReference type="NCBI Taxonomy" id="3028317"/>
    <lineage>
        <taxon>Bacteria</taxon>
        <taxon>Bacillati</taxon>
        <taxon>Actinomycetota</taxon>
        <taxon>Actinomycetes</taxon>
        <taxon>Micrococcales</taxon>
        <taxon>Bogoriellaceae</taxon>
        <taxon>Georgenia</taxon>
    </lineage>
</organism>
<evidence type="ECO:0000259" key="2">
    <source>
        <dbReference type="Pfam" id="PF19631"/>
    </source>
</evidence>
<evidence type="ECO:0000313" key="4">
    <source>
        <dbReference type="Proteomes" id="UP001165561"/>
    </source>
</evidence>
<protein>
    <recommendedName>
        <fullName evidence="2">Trypsin-co-occurring domain-containing protein</fullName>
    </recommendedName>
</protein>
<dbReference type="EMBL" id="JARACI010000870">
    <property type="protein sequence ID" value="MDD9206388.1"/>
    <property type="molecule type" value="Genomic_DNA"/>
</dbReference>
<evidence type="ECO:0000313" key="3">
    <source>
        <dbReference type="EMBL" id="MDD9206388.1"/>
    </source>
</evidence>
<name>A0ABT5TWG1_9MICO</name>
<dbReference type="Proteomes" id="UP001165561">
    <property type="component" value="Unassembled WGS sequence"/>
</dbReference>
<feature type="domain" description="Trypsin-co-occurring" evidence="2">
    <location>
        <begin position="2"/>
        <end position="76"/>
    </location>
</feature>
<proteinExistence type="predicted"/>
<accession>A0ABT5TWG1</accession>
<dbReference type="InterPro" id="IPR045608">
    <property type="entry name" value="Trypco2"/>
</dbReference>
<reference evidence="3" key="1">
    <citation type="submission" date="2023-02" db="EMBL/GenBank/DDBJ databases">
        <title>Georgenia sp.10Sc9-8, isolated from a soil sample collected from the Taklamakan desert.</title>
        <authorList>
            <person name="Liu S."/>
        </authorList>
    </citation>
    <scope>NUCLEOTIDE SEQUENCE</scope>
    <source>
        <strain evidence="3">10Sc9-8</strain>
    </source>
</reference>
<gene>
    <name evidence="3" type="ORF">PU560_07890</name>
</gene>
<evidence type="ECO:0000256" key="1">
    <source>
        <dbReference type="SAM" id="MobiDB-lite"/>
    </source>
</evidence>
<comment type="caution">
    <text evidence="3">The sequence shown here is derived from an EMBL/GenBank/DDBJ whole genome shotgun (WGS) entry which is preliminary data.</text>
</comment>
<feature type="region of interest" description="Disordered" evidence="1">
    <location>
        <begin position="89"/>
        <end position="118"/>
    </location>
</feature>